<keyword evidence="3" id="KW-1185">Reference proteome</keyword>
<comment type="caution">
    <text evidence="2">The sequence shown here is derived from an EMBL/GenBank/DDBJ whole genome shotgun (WGS) entry which is preliminary data.</text>
</comment>
<dbReference type="AlphaFoldDB" id="A0A069QDZ0"/>
<proteinExistence type="predicted"/>
<gene>
    <name evidence="2" type="ORF">HMPREF1991_02815</name>
</gene>
<protein>
    <recommendedName>
        <fullName evidence="4">Lipoprotein</fullName>
    </recommendedName>
</protein>
<feature type="signal peptide" evidence="1">
    <location>
        <begin position="1"/>
        <end position="22"/>
    </location>
</feature>
<dbReference type="Proteomes" id="UP000027442">
    <property type="component" value="Unassembled WGS sequence"/>
</dbReference>
<evidence type="ECO:0008006" key="4">
    <source>
        <dbReference type="Google" id="ProtNLM"/>
    </source>
</evidence>
<reference evidence="2 3" key="1">
    <citation type="submission" date="2013-08" db="EMBL/GenBank/DDBJ databases">
        <authorList>
            <person name="Weinstock G."/>
            <person name="Sodergren E."/>
            <person name="Wylie T."/>
            <person name="Fulton L."/>
            <person name="Fulton R."/>
            <person name="Fronick C."/>
            <person name="O'Laughlin M."/>
            <person name="Godfrey J."/>
            <person name="Miner T."/>
            <person name="Herter B."/>
            <person name="Appelbaum E."/>
            <person name="Cordes M."/>
            <person name="Lek S."/>
            <person name="Wollam A."/>
            <person name="Pepin K.H."/>
            <person name="Palsikar V.B."/>
            <person name="Mitreva M."/>
            <person name="Wilson R.K."/>
        </authorList>
    </citation>
    <scope>NUCLEOTIDE SEQUENCE [LARGE SCALE GENOMIC DNA]</scope>
    <source>
        <strain evidence="2 3">ATCC 15930</strain>
    </source>
</reference>
<keyword evidence="1" id="KW-0732">Signal</keyword>
<organism evidence="2 3">
    <name type="scientific">Hoylesella loescheii DSM 19665 = JCM 12249 = ATCC 15930</name>
    <dbReference type="NCBI Taxonomy" id="1122985"/>
    <lineage>
        <taxon>Bacteria</taxon>
        <taxon>Pseudomonadati</taxon>
        <taxon>Bacteroidota</taxon>
        <taxon>Bacteroidia</taxon>
        <taxon>Bacteroidales</taxon>
        <taxon>Prevotellaceae</taxon>
        <taxon>Hoylesella</taxon>
    </lineage>
</organism>
<feature type="chain" id="PRO_5001668391" description="Lipoprotein" evidence="1">
    <location>
        <begin position="23"/>
        <end position="177"/>
    </location>
</feature>
<dbReference type="EMBL" id="JNGW01000121">
    <property type="protein sequence ID" value="KDR51103.1"/>
    <property type="molecule type" value="Genomic_DNA"/>
</dbReference>
<dbReference type="PATRIC" id="fig|1122985.7.peg.2911"/>
<name>A0A069QDZ0_HOYLO</name>
<accession>A0A069QDZ0</accession>
<dbReference type="RefSeq" id="WP_025789877.1">
    <property type="nucleotide sequence ID" value="NZ_KB899213.1"/>
</dbReference>
<sequence length="177" mass="19780">MKKVFFSLICLVGLSACSTENAVVGSLKTYDVTNSSCKREVTMTDLQSNPREDDRNKLTKLSIELGKDGVAQCKVEDVRDNCAIRERVVNVSNEGNQITLVVHHKQPFELLADCECWYDVDFKMGKISQGNYHLKVYYAGSVVKCDNKLLVYDGEINLAQGKVTQVTLKRGILLPVD</sequence>
<evidence type="ECO:0000313" key="3">
    <source>
        <dbReference type="Proteomes" id="UP000027442"/>
    </source>
</evidence>
<evidence type="ECO:0000256" key="1">
    <source>
        <dbReference type="SAM" id="SignalP"/>
    </source>
</evidence>
<dbReference type="HOGENOM" id="CLU_129836_0_0_10"/>
<dbReference type="PROSITE" id="PS51257">
    <property type="entry name" value="PROKAR_LIPOPROTEIN"/>
    <property type="match status" value="1"/>
</dbReference>
<evidence type="ECO:0000313" key="2">
    <source>
        <dbReference type="EMBL" id="KDR51103.1"/>
    </source>
</evidence>